<dbReference type="RefSeq" id="WP_141601683.1">
    <property type="nucleotide sequence ID" value="NZ_JARMSB010000019.1"/>
</dbReference>
<dbReference type="EMBL" id="VIGD01000005">
    <property type="protein sequence ID" value="TQE91368.1"/>
    <property type="molecule type" value="Genomic_DNA"/>
</dbReference>
<evidence type="ECO:0000313" key="3">
    <source>
        <dbReference type="Proteomes" id="UP000315753"/>
    </source>
</evidence>
<name>A0A540V3S4_9BACL</name>
<proteinExistence type="predicted"/>
<comment type="caution">
    <text evidence="2">The sequence shown here is derived from an EMBL/GenBank/DDBJ whole genome shotgun (WGS) entry which is preliminary data.</text>
</comment>
<gene>
    <name evidence="2" type="ORF">FKZ59_05145</name>
</gene>
<dbReference type="Pfam" id="PF11151">
    <property type="entry name" value="DUF2929"/>
    <property type="match status" value="1"/>
</dbReference>
<protein>
    <submittedName>
        <fullName evidence="2">DUF2929 family protein</fullName>
    </submittedName>
</protein>
<evidence type="ECO:0000313" key="2">
    <source>
        <dbReference type="EMBL" id="TQE91368.1"/>
    </source>
</evidence>
<keyword evidence="1" id="KW-1133">Transmembrane helix</keyword>
<keyword evidence="3" id="KW-1185">Reference proteome</keyword>
<organism evidence="2 3">
    <name type="scientific">Ureibacillus terrenus</name>
    <dbReference type="NCBI Taxonomy" id="118246"/>
    <lineage>
        <taxon>Bacteria</taxon>
        <taxon>Bacillati</taxon>
        <taxon>Bacillota</taxon>
        <taxon>Bacilli</taxon>
        <taxon>Bacillales</taxon>
        <taxon>Caryophanaceae</taxon>
        <taxon>Ureibacillus</taxon>
    </lineage>
</organism>
<keyword evidence="1" id="KW-0472">Membrane</keyword>
<dbReference type="Proteomes" id="UP000315753">
    <property type="component" value="Unassembled WGS sequence"/>
</dbReference>
<feature type="transmembrane region" description="Helical" evidence="1">
    <location>
        <begin position="7"/>
        <end position="29"/>
    </location>
</feature>
<keyword evidence="1" id="KW-0812">Transmembrane</keyword>
<sequence>MQYIISFILGILLISMLSYVVGSILGVPFDFTTTAFIAVIFLILVWIVAAIIPSESPKELKSDQK</sequence>
<evidence type="ECO:0000256" key="1">
    <source>
        <dbReference type="SAM" id="Phobius"/>
    </source>
</evidence>
<dbReference type="AlphaFoldDB" id="A0A540V3S4"/>
<reference evidence="2 3" key="1">
    <citation type="submission" date="2019-06" db="EMBL/GenBank/DDBJ databases">
        <title>Genome sequence of Ureibacillus terrenus.</title>
        <authorList>
            <person name="Maclea K.S."/>
            <person name="Simoes M."/>
        </authorList>
    </citation>
    <scope>NUCLEOTIDE SEQUENCE [LARGE SCALE GENOMIC DNA]</scope>
    <source>
        <strain evidence="2 3">ATCC BAA-384</strain>
    </source>
</reference>
<dbReference type="OrthoDB" id="2440739at2"/>
<dbReference type="InterPro" id="IPR021324">
    <property type="entry name" value="DUF2929"/>
</dbReference>
<accession>A0A540V3S4</accession>
<feature type="transmembrane region" description="Helical" evidence="1">
    <location>
        <begin position="35"/>
        <end position="52"/>
    </location>
</feature>